<evidence type="ECO:0000313" key="3">
    <source>
        <dbReference type="Proteomes" id="UP000325315"/>
    </source>
</evidence>
<dbReference type="AlphaFoldDB" id="A0A5B6VSM6"/>
<feature type="compositionally biased region" description="Polar residues" evidence="1">
    <location>
        <begin position="1"/>
        <end position="11"/>
    </location>
</feature>
<feature type="region of interest" description="Disordered" evidence="1">
    <location>
        <begin position="1"/>
        <end position="23"/>
    </location>
</feature>
<keyword evidence="3" id="KW-1185">Reference proteome</keyword>
<protein>
    <submittedName>
        <fullName evidence="2">Uncharacterized protein</fullName>
    </submittedName>
</protein>
<evidence type="ECO:0000313" key="2">
    <source>
        <dbReference type="EMBL" id="KAA3471937.1"/>
    </source>
</evidence>
<evidence type="ECO:0000256" key="1">
    <source>
        <dbReference type="SAM" id="MobiDB-lite"/>
    </source>
</evidence>
<dbReference type="Proteomes" id="UP000325315">
    <property type="component" value="Unassembled WGS sequence"/>
</dbReference>
<name>A0A5B6VSM6_9ROSI</name>
<comment type="caution">
    <text evidence="2">The sequence shown here is derived from an EMBL/GenBank/DDBJ whole genome shotgun (WGS) entry which is preliminary data.</text>
</comment>
<dbReference type="EMBL" id="SMMG02000005">
    <property type="protein sequence ID" value="KAA3471937.1"/>
    <property type="molecule type" value="Genomic_DNA"/>
</dbReference>
<proteinExistence type="predicted"/>
<gene>
    <name evidence="2" type="ORF">EPI10_022453</name>
</gene>
<sequence length="123" mass="13848">MSPLTDVTPTCRTRDLQRSSRDTKNTVELPALDFVQLSNPMRPKICSHVEISQSHVEFPESSVPPLYPRQHLLVSSLIYIHNLLNNRSSKVSSRSVSQAGESSLGSMRFGFLKTMLRKCLDDC</sequence>
<feature type="compositionally biased region" description="Basic and acidic residues" evidence="1">
    <location>
        <begin position="12"/>
        <end position="23"/>
    </location>
</feature>
<reference evidence="2" key="1">
    <citation type="submission" date="2019-08" db="EMBL/GenBank/DDBJ databases">
        <authorList>
            <person name="Liu F."/>
        </authorList>
    </citation>
    <scope>NUCLEOTIDE SEQUENCE [LARGE SCALE GENOMIC DNA]</scope>
    <source>
        <strain evidence="2">PA1801</strain>
        <tissue evidence="2">Leaf</tissue>
    </source>
</reference>
<organism evidence="2 3">
    <name type="scientific">Gossypium australe</name>
    <dbReference type="NCBI Taxonomy" id="47621"/>
    <lineage>
        <taxon>Eukaryota</taxon>
        <taxon>Viridiplantae</taxon>
        <taxon>Streptophyta</taxon>
        <taxon>Embryophyta</taxon>
        <taxon>Tracheophyta</taxon>
        <taxon>Spermatophyta</taxon>
        <taxon>Magnoliopsida</taxon>
        <taxon>eudicotyledons</taxon>
        <taxon>Gunneridae</taxon>
        <taxon>Pentapetalae</taxon>
        <taxon>rosids</taxon>
        <taxon>malvids</taxon>
        <taxon>Malvales</taxon>
        <taxon>Malvaceae</taxon>
        <taxon>Malvoideae</taxon>
        <taxon>Gossypium</taxon>
    </lineage>
</organism>
<accession>A0A5B6VSM6</accession>